<dbReference type="GO" id="GO:0006357">
    <property type="term" value="P:regulation of transcription by RNA polymerase II"/>
    <property type="evidence" value="ECO:0007669"/>
    <property type="project" value="TreeGrafter"/>
</dbReference>
<proteinExistence type="inferred from homology"/>
<evidence type="ECO:0000313" key="7">
    <source>
        <dbReference type="EMBL" id="MQL90778.1"/>
    </source>
</evidence>
<dbReference type="InterPro" id="IPR045109">
    <property type="entry name" value="LSDs-like"/>
</dbReference>
<comment type="caution">
    <text evidence="7">The sequence shown here is derived from an EMBL/GenBank/DDBJ whole genome shotgun (WGS) entry which is preliminary data.</text>
</comment>
<keyword evidence="8" id="KW-1185">Reference proteome</keyword>
<dbReference type="PANTHER" id="PTHR12549">
    <property type="entry name" value="JMJC DOMAIN-CONTAINING HISTONE DEMETHYLATION PROTEIN"/>
    <property type="match status" value="1"/>
</dbReference>
<dbReference type="GO" id="GO:0046872">
    <property type="term" value="F:metal ion binding"/>
    <property type="evidence" value="ECO:0007669"/>
    <property type="project" value="UniProtKB-KW"/>
</dbReference>
<gene>
    <name evidence="7" type="ORF">Taro_023369</name>
</gene>
<dbReference type="Pfam" id="PF02373">
    <property type="entry name" value="JmjC"/>
    <property type="match status" value="1"/>
</dbReference>
<accession>A0A843V418</accession>
<dbReference type="InterPro" id="IPR003347">
    <property type="entry name" value="JmjC_dom"/>
</dbReference>
<dbReference type="EMBL" id="NMUH01001271">
    <property type="protein sequence ID" value="MQL90778.1"/>
    <property type="molecule type" value="Genomic_DNA"/>
</dbReference>
<protein>
    <recommendedName>
        <fullName evidence="6">JmjC domain-containing protein</fullName>
    </recommendedName>
</protein>
<evidence type="ECO:0000256" key="2">
    <source>
        <dbReference type="ARBA" id="ARBA00006801"/>
    </source>
</evidence>
<dbReference type="GO" id="GO:0000118">
    <property type="term" value="C:histone deacetylase complex"/>
    <property type="evidence" value="ECO:0007669"/>
    <property type="project" value="TreeGrafter"/>
</dbReference>
<dbReference type="Gene3D" id="2.60.120.650">
    <property type="entry name" value="Cupin"/>
    <property type="match status" value="1"/>
</dbReference>
<evidence type="ECO:0000256" key="1">
    <source>
        <dbReference type="ARBA" id="ARBA00004123"/>
    </source>
</evidence>
<dbReference type="OrthoDB" id="1667110at2759"/>
<dbReference type="GO" id="GO:0031490">
    <property type="term" value="F:chromatin DNA binding"/>
    <property type="evidence" value="ECO:0007669"/>
    <property type="project" value="TreeGrafter"/>
</dbReference>
<keyword evidence="4" id="KW-0539">Nucleus</keyword>
<evidence type="ECO:0000256" key="5">
    <source>
        <dbReference type="SAM" id="MobiDB-lite"/>
    </source>
</evidence>
<dbReference type="GO" id="GO:0000785">
    <property type="term" value="C:chromatin"/>
    <property type="evidence" value="ECO:0007669"/>
    <property type="project" value="TreeGrafter"/>
</dbReference>
<evidence type="ECO:0000259" key="6">
    <source>
        <dbReference type="PROSITE" id="PS51184"/>
    </source>
</evidence>
<dbReference type="GO" id="GO:0032454">
    <property type="term" value="F:histone H3K9 demethylase activity"/>
    <property type="evidence" value="ECO:0007669"/>
    <property type="project" value="InterPro"/>
</dbReference>
<reference evidence="7" key="1">
    <citation type="submission" date="2017-07" db="EMBL/GenBank/DDBJ databases">
        <title>Taro Niue Genome Assembly and Annotation.</title>
        <authorList>
            <person name="Atibalentja N."/>
            <person name="Keating K."/>
            <person name="Fields C.J."/>
        </authorList>
    </citation>
    <scope>NUCLEOTIDE SEQUENCE</scope>
    <source>
        <strain evidence="7">Niue_2</strain>
        <tissue evidence="7">Leaf</tissue>
    </source>
</reference>
<dbReference type="AlphaFoldDB" id="A0A843V418"/>
<comment type="similarity">
    <text evidence="2">Belongs to the JARID1 histone demethylase family.</text>
</comment>
<dbReference type="GO" id="GO:0003712">
    <property type="term" value="F:transcription coregulator activity"/>
    <property type="evidence" value="ECO:0007669"/>
    <property type="project" value="TreeGrafter"/>
</dbReference>
<feature type="domain" description="JmjC" evidence="6">
    <location>
        <begin position="390"/>
        <end position="725"/>
    </location>
</feature>
<dbReference type="SUPFAM" id="SSF51197">
    <property type="entry name" value="Clavaminate synthase-like"/>
    <property type="match status" value="1"/>
</dbReference>
<evidence type="ECO:0000256" key="3">
    <source>
        <dbReference type="ARBA" id="ARBA00022723"/>
    </source>
</evidence>
<keyword evidence="3" id="KW-0479">Metal-binding</keyword>
<comment type="subcellular location">
    <subcellularLocation>
        <location evidence="1">Nucleus</location>
    </subcellularLocation>
</comment>
<dbReference type="PROSITE" id="PS51184">
    <property type="entry name" value="JMJC"/>
    <property type="match status" value="1"/>
</dbReference>
<name>A0A843V418_COLES</name>
<sequence>MLSKEAVLFALHTTLVGQDDIFNFCIGLCFVDLYFLYPQLTESEISEKCPYCCNKCNCKQCLRLVHIKQRSWKKLNEDDKVQHYSYLLKLLLPFLKEMLAEQRTEIEMEAKIRGLSPSDLKLQQAHCYKDERALCCCRDIRVDKLPQGDTAVSMAGIGEKSSSKAHEASSSKQSKPQKEWKANSDGSICCPPQELGGCDNSNLELKTLFSDGWLSELLEEAEAMAGKYEDRKCSDTCACSMEADWVDNSDTEIKKAADKEVIAGNYMYFPTAADVEKGEMEHFQGHWRKGEPIIVRDVLASTSGLSWEPMVMWRALREKKRSVTEFENLTAKANIHQFFRGYVEGRSHSNLWPEMLKLKDWPPANAFEERLPSHGAEFISALPFQEYTDPQCGILNVATKIPMDIMKPDMGPKMYIAYGLCQELGRGDSVIKLHCDVSDAVYVLMHTAEVAMPASQISKIQELKEKHKAEDEREHTMFMKWKQQMNLQEHEMQIASEPSSLTKFNGGKDDTVPHIDVKRSYEEFSWCKRVGASEKKLSVDARDGLEGNVGFDGSMVQDDVATFKNTGKDDVTKQTVRFGSVYRNPENHVERGATLGRRKKKIRLEANDTGGALWDIFRREDGPKLQAYLKEHCQEFRHINCHPVEQVIHPIHDQVFYLTMDHKRKLKLEFGIEPWTFVQKLGEAVFIPAGCAYQVRNLKSCIKVALDFVSPENVGECIRLTEEFRRLPQDHDAKEDKLGVGQ</sequence>
<evidence type="ECO:0000313" key="8">
    <source>
        <dbReference type="Proteomes" id="UP000652761"/>
    </source>
</evidence>
<evidence type="ECO:0000256" key="4">
    <source>
        <dbReference type="ARBA" id="ARBA00023242"/>
    </source>
</evidence>
<dbReference type="Proteomes" id="UP000652761">
    <property type="component" value="Unassembled WGS sequence"/>
</dbReference>
<dbReference type="SMART" id="SM00558">
    <property type="entry name" value="JmjC"/>
    <property type="match status" value="1"/>
</dbReference>
<feature type="region of interest" description="Disordered" evidence="5">
    <location>
        <begin position="157"/>
        <end position="185"/>
    </location>
</feature>
<organism evidence="7 8">
    <name type="scientific">Colocasia esculenta</name>
    <name type="common">Wild taro</name>
    <name type="synonym">Arum esculentum</name>
    <dbReference type="NCBI Taxonomy" id="4460"/>
    <lineage>
        <taxon>Eukaryota</taxon>
        <taxon>Viridiplantae</taxon>
        <taxon>Streptophyta</taxon>
        <taxon>Embryophyta</taxon>
        <taxon>Tracheophyta</taxon>
        <taxon>Spermatophyta</taxon>
        <taxon>Magnoliopsida</taxon>
        <taxon>Liliopsida</taxon>
        <taxon>Araceae</taxon>
        <taxon>Aroideae</taxon>
        <taxon>Colocasieae</taxon>
        <taxon>Colocasia</taxon>
    </lineage>
</organism>
<dbReference type="FunFam" id="2.60.120.650:FF:000033">
    <property type="entry name" value="Transcription factor jumonji (JmjC) domain-containing protein"/>
    <property type="match status" value="1"/>
</dbReference>
<dbReference type="PANTHER" id="PTHR12549:SF11">
    <property type="entry name" value="LYSINE-SPECIFIC DEMETHYLASE JMJ25"/>
    <property type="match status" value="1"/>
</dbReference>